<dbReference type="InterPro" id="IPR055290">
    <property type="entry name" value="At3g26010-like"/>
</dbReference>
<keyword evidence="4" id="KW-1185">Reference proteome</keyword>
<feature type="coiled-coil region" evidence="1">
    <location>
        <begin position="225"/>
        <end position="287"/>
    </location>
</feature>
<name>A0A6P5TNR8_PRUAV</name>
<dbReference type="InterPro" id="IPR056592">
    <property type="entry name" value="Beta-prop_At3g26010-like"/>
</dbReference>
<proteinExistence type="predicted"/>
<dbReference type="AlphaFoldDB" id="A0A6P5TNR8"/>
<gene>
    <name evidence="5" type="primary">LOC110769065</name>
</gene>
<feature type="region of interest" description="Disordered" evidence="2">
    <location>
        <begin position="1"/>
        <end position="21"/>
    </location>
</feature>
<dbReference type="RefSeq" id="XP_021828660.1">
    <property type="nucleotide sequence ID" value="XM_021972968.1"/>
</dbReference>
<keyword evidence="1" id="KW-0175">Coiled coil</keyword>
<dbReference type="PANTHER" id="PTHR35546">
    <property type="entry name" value="F-BOX PROTEIN INTERACTION DOMAIN PROTEIN-RELATED"/>
    <property type="match status" value="1"/>
</dbReference>
<feature type="region of interest" description="Disordered" evidence="2">
    <location>
        <begin position="38"/>
        <end position="66"/>
    </location>
</feature>
<evidence type="ECO:0000259" key="3">
    <source>
        <dbReference type="Pfam" id="PF24750"/>
    </source>
</evidence>
<accession>A0A6P5TNR8</accession>
<dbReference type="PANTHER" id="PTHR35546:SF130">
    <property type="entry name" value="EXPRESSED PROTEIN"/>
    <property type="match status" value="1"/>
</dbReference>
<dbReference type="Proteomes" id="UP000515124">
    <property type="component" value="Unplaced"/>
</dbReference>
<dbReference type="Pfam" id="PF24750">
    <property type="entry name" value="b-prop_At3g26010-like"/>
    <property type="match status" value="1"/>
</dbReference>
<reference evidence="5" key="1">
    <citation type="submission" date="2025-08" db="UniProtKB">
        <authorList>
            <consortium name="RefSeq"/>
        </authorList>
    </citation>
    <scope>IDENTIFICATION</scope>
</reference>
<dbReference type="KEGG" id="pavi:110769065"/>
<evidence type="ECO:0000313" key="5">
    <source>
        <dbReference type="RefSeq" id="XP_021828660.1"/>
    </source>
</evidence>
<protein>
    <submittedName>
        <fullName evidence="5">Uncharacterized protein LOC110769065</fullName>
    </submittedName>
</protein>
<evidence type="ECO:0000256" key="1">
    <source>
        <dbReference type="SAM" id="Coils"/>
    </source>
</evidence>
<dbReference type="GeneID" id="110769065"/>
<evidence type="ECO:0000313" key="4">
    <source>
        <dbReference type="Proteomes" id="UP000515124"/>
    </source>
</evidence>
<sequence length="610" mass="68877">MGKEPESGFNEPAAGPGSLILDGSIVYSSEDIQDILGLGNGENLIPEPSPSQTPEEAAGPESVQATTGQEIGIPTNEIFEPITAPEQATDTNYGQKVPEQATISEEDRVLLQLSSAKQLLQLRDETHASNAAKQAKQTLRTWLSRDLETFSAEENFEEIKEALEVLHAQNLLPEQLLNRLRKMFNYFDARIAENIQEKQELHDCTRFLTDHEQDLVKIKHGVEICQACEAELEDYDSKIGRVKAELAALEQGRAGVMKKIQGVMGGVELVKRKLEQESSQADQVRAKRFRLEIKVGRINGLWLAITKAQWVALPPAPRFQRAVKTGFICDPAYYNYKELNSELNAEYRYRVVRIDHLRLWSSSQFMLEIFSSETGEWTQSVVQCPKDFRGFHYCNWGMLAYNGMLYWSGNGGILMELDPFNNNTTTTSTSAYKIFENEFCSFVAFEKPAAATLDADPSFECLSMCQGRLRMCYSGSGKTLCVWEWKEVQDPTNGGKLMKCFLVKRFLLDQLVTENNPVIVEWVNRKAWSQAMVLALDPKDEDILYVRMGGDIVACNFRTRSSFINTLSDFDQTNNIGRPKSAQVKAYSFSRCLPTPVPKPFPHHVLVERD</sequence>
<evidence type="ECO:0000256" key="2">
    <source>
        <dbReference type="SAM" id="MobiDB-lite"/>
    </source>
</evidence>
<organism evidence="4 5">
    <name type="scientific">Prunus avium</name>
    <name type="common">Cherry</name>
    <name type="synonym">Cerasus avium</name>
    <dbReference type="NCBI Taxonomy" id="42229"/>
    <lineage>
        <taxon>Eukaryota</taxon>
        <taxon>Viridiplantae</taxon>
        <taxon>Streptophyta</taxon>
        <taxon>Embryophyta</taxon>
        <taxon>Tracheophyta</taxon>
        <taxon>Spermatophyta</taxon>
        <taxon>Magnoliopsida</taxon>
        <taxon>eudicotyledons</taxon>
        <taxon>Gunneridae</taxon>
        <taxon>Pentapetalae</taxon>
        <taxon>rosids</taxon>
        <taxon>fabids</taxon>
        <taxon>Rosales</taxon>
        <taxon>Rosaceae</taxon>
        <taxon>Amygdaloideae</taxon>
        <taxon>Amygdaleae</taxon>
        <taxon>Prunus</taxon>
    </lineage>
</organism>
<feature type="domain" description="F-box protein At3g26010-like beta-propeller" evidence="3">
    <location>
        <begin position="337"/>
        <end position="566"/>
    </location>
</feature>